<organism evidence="4 5">
    <name type="scientific">Hypsibius exemplaris</name>
    <name type="common">Freshwater tardigrade</name>
    <dbReference type="NCBI Taxonomy" id="2072580"/>
    <lineage>
        <taxon>Eukaryota</taxon>
        <taxon>Metazoa</taxon>
        <taxon>Ecdysozoa</taxon>
        <taxon>Tardigrada</taxon>
        <taxon>Eutardigrada</taxon>
        <taxon>Parachela</taxon>
        <taxon>Hypsibioidea</taxon>
        <taxon>Hypsibiidae</taxon>
        <taxon>Hypsibius</taxon>
    </lineage>
</organism>
<dbReference type="PROSITE" id="PS50240">
    <property type="entry name" value="TRYPSIN_DOM"/>
    <property type="match status" value="1"/>
</dbReference>
<dbReference type="FunFam" id="2.40.10.10:FF:000068">
    <property type="entry name" value="transmembrane protease serine 2"/>
    <property type="match status" value="1"/>
</dbReference>
<dbReference type="InterPro" id="IPR009003">
    <property type="entry name" value="Peptidase_S1_PA"/>
</dbReference>
<evidence type="ECO:0000256" key="2">
    <source>
        <dbReference type="ARBA" id="ARBA00024195"/>
    </source>
</evidence>
<dbReference type="InterPro" id="IPR001314">
    <property type="entry name" value="Peptidase_S1A"/>
</dbReference>
<dbReference type="EMBL" id="MTYJ01000208">
    <property type="protein sequence ID" value="OWA50930.1"/>
    <property type="molecule type" value="Genomic_DNA"/>
</dbReference>
<dbReference type="SUPFAM" id="SSF50494">
    <property type="entry name" value="Trypsin-like serine proteases"/>
    <property type="match status" value="1"/>
</dbReference>
<keyword evidence="5" id="KW-1185">Reference proteome</keyword>
<dbReference type="CDD" id="cd00190">
    <property type="entry name" value="Tryp_SPc"/>
    <property type="match status" value="1"/>
</dbReference>
<dbReference type="InterPro" id="IPR018114">
    <property type="entry name" value="TRYPSIN_HIS"/>
</dbReference>
<dbReference type="InterPro" id="IPR043504">
    <property type="entry name" value="Peptidase_S1_PA_chymotrypsin"/>
</dbReference>
<evidence type="ECO:0000313" key="5">
    <source>
        <dbReference type="Proteomes" id="UP000192578"/>
    </source>
</evidence>
<accession>A0A9X6RKG8</accession>
<evidence type="ECO:0000259" key="3">
    <source>
        <dbReference type="PROSITE" id="PS50240"/>
    </source>
</evidence>
<dbReference type="AlphaFoldDB" id="A0A9X6RKG8"/>
<dbReference type="InterPro" id="IPR051487">
    <property type="entry name" value="Ser/Thr_Proteases_Immune/Dev"/>
</dbReference>
<name>A0A9X6RKG8_HYPEX</name>
<dbReference type="SMART" id="SM00020">
    <property type="entry name" value="Tryp_SPc"/>
    <property type="match status" value="1"/>
</dbReference>
<sequence length="299" mass="31326">MLMFSAFAGNCGVPRSPDVIQLASQFQLNFFPAATVLAQQVASLNSTGNKGGKVVGGQDVIDPTGGLLCWQVAIQLKGLPGLVRCGGSIIGSRTILTAGHCVMSNRGSSIRSADSSVVVVGALDSSFSGGISDHGAAGCGRSYRVAQVIQHPDFHKILLNNDVALLILEEDIDLSARCSCAICLTGKIPNTGEWNPVPLKFIYQQILQNFVSPKCRYANGVNGDNFLCAGGVIGTDNCYGDSGGPLVCYDSRQASYYQSGIVSFGPGACGDGQGSRYTKVEKYLQWIVASANGDVSILE</sequence>
<dbReference type="PROSITE" id="PS00134">
    <property type="entry name" value="TRYPSIN_HIS"/>
    <property type="match status" value="1"/>
</dbReference>
<dbReference type="PRINTS" id="PR00722">
    <property type="entry name" value="CHYMOTRYPSIN"/>
</dbReference>
<feature type="domain" description="Peptidase S1" evidence="3">
    <location>
        <begin position="54"/>
        <end position="292"/>
    </location>
</feature>
<dbReference type="Gene3D" id="2.40.10.10">
    <property type="entry name" value="Trypsin-like serine proteases"/>
    <property type="match status" value="2"/>
</dbReference>
<comment type="caution">
    <text evidence="4">The sequence shown here is derived from an EMBL/GenBank/DDBJ whole genome shotgun (WGS) entry which is preliminary data.</text>
</comment>
<reference evidence="5" key="1">
    <citation type="submission" date="2017-01" db="EMBL/GenBank/DDBJ databases">
        <title>Comparative genomics of anhydrobiosis in the tardigrade Hypsibius dujardini.</title>
        <authorList>
            <person name="Yoshida Y."/>
            <person name="Koutsovoulos G."/>
            <person name="Laetsch D."/>
            <person name="Stevens L."/>
            <person name="Kumar S."/>
            <person name="Horikawa D."/>
            <person name="Ishino K."/>
            <person name="Komine S."/>
            <person name="Tomita M."/>
            <person name="Blaxter M."/>
            <person name="Arakawa K."/>
        </authorList>
    </citation>
    <scope>NUCLEOTIDE SEQUENCE [LARGE SCALE GENOMIC DNA]</scope>
    <source>
        <strain evidence="5">Z151</strain>
    </source>
</reference>
<dbReference type="GO" id="GO:0006508">
    <property type="term" value="P:proteolysis"/>
    <property type="evidence" value="ECO:0007669"/>
    <property type="project" value="InterPro"/>
</dbReference>
<protein>
    <submittedName>
        <fullName evidence="4">Tryptase-2</fullName>
    </submittedName>
</protein>
<comment type="similarity">
    <text evidence="2">Belongs to the peptidase S1 family. CLIP subfamily.</text>
</comment>
<evidence type="ECO:0000256" key="1">
    <source>
        <dbReference type="ARBA" id="ARBA00023157"/>
    </source>
</evidence>
<proteinExistence type="inferred from homology"/>
<dbReference type="PANTHER" id="PTHR24256">
    <property type="entry name" value="TRYPTASE-RELATED"/>
    <property type="match status" value="1"/>
</dbReference>
<dbReference type="GO" id="GO:0004252">
    <property type="term" value="F:serine-type endopeptidase activity"/>
    <property type="evidence" value="ECO:0007669"/>
    <property type="project" value="InterPro"/>
</dbReference>
<dbReference type="Pfam" id="PF00089">
    <property type="entry name" value="Trypsin"/>
    <property type="match status" value="1"/>
</dbReference>
<dbReference type="InterPro" id="IPR001254">
    <property type="entry name" value="Trypsin_dom"/>
</dbReference>
<dbReference type="OrthoDB" id="10059102at2759"/>
<evidence type="ECO:0000313" key="4">
    <source>
        <dbReference type="EMBL" id="OWA50930.1"/>
    </source>
</evidence>
<keyword evidence="1" id="KW-1015">Disulfide bond</keyword>
<dbReference type="Proteomes" id="UP000192578">
    <property type="component" value="Unassembled WGS sequence"/>
</dbReference>
<gene>
    <name evidence="4" type="ORF">BV898_15431</name>
</gene>